<gene>
    <name evidence="1" type="ORF">Oscil6304_5760</name>
</gene>
<reference evidence="1 2" key="1">
    <citation type="submission" date="2012-06" db="EMBL/GenBank/DDBJ databases">
        <title>Finished chromosome of genome of Oscillatoria acuminata PCC 6304.</title>
        <authorList>
            <consortium name="US DOE Joint Genome Institute"/>
            <person name="Gugger M."/>
            <person name="Coursin T."/>
            <person name="Rippka R."/>
            <person name="Tandeau De Marsac N."/>
            <person name="Huntemann M."/>
            <person name="Wei C.-L."/>
            <person name="Han J."/>
            <person name="Detter J.C."/>
            <person name="Han C."/>
            <person name="Tapia R."/>
            <person name="Davenport K."/>
            <person name="Daligault H."/>
            <person name="Erkkila T."/>
            <person name="Gu W."/>
            <person name="Munk A.C.C."/>
            <person name="Teshima H."/>
            <person name="Xu Y."/>
            <person name="Chain P."/>
            <person name="Chen A."/>
            <person name="Krypides N."/>
            <person name="Mavromatis K."/>
            <person name="Markowitz V."/>
            <person name="Szeto E."/>
            <person name="Ivanova N."/>
            <person name="Mikhailova N."/>
            <person name="Ovchinnikova G."/>
            <person name="Pagani I."/>
            <person name="Pati A."/>
            <person name="Goodwin L."/>
            <person name="Peters L."/>
            <person name="Pitluck S."/>
            <person name="Woyke T."/>
            <person name="Kerfeld C."/>
        </authorList>
    </citation>
    <scope>NUCLEOTIDE SEQUENCE [LARGE SCALE GENOMIC DNA]</scope>
    <source>
        <strain evidence="1 2">PCC 6304</strain>
    </source>
</reference>
<dbReference type="KEGG" id="oac:Oscil6304_5760"/>
<sequence>MKLYYRGVSYDLTPPVKTPAGEISGTYRGKFWQFQQGDLSEQLEECDRCHFYSGDPHLLCAVHPQGPDAKGCPDFRLNLKMKPFNQPALKNHKVSNF</sequence>
<dbReference type="HOGENOM" id="CLU_2343978_0_0_3"/>
<dbReference type="AlphaFoldDB" id="K9TS42"/>
<dbReference type="RefSeq" id="WP_015151839.1">
    <property type="nucleotide sequence ID" value="NC_019693.1"/>
</dbReference>
<evidence type="ECO:0000313" key="1">
    <source>
        <dbReference type="EMBL" id="AFY85233.1"/>
    </source>
</evidence>
<protein>
    <recommendedName>
        <fullName evidence="3">DUF4278 domain-containing protein</fullName>
    </recommendedName>
</protein>
<dbReference type="InParanoid" id="K9TS42"/>
<dbReference type="Proteomes" id="UP000010367">
    <property type="component" value="Chromosome"/>
</dbReference>
<evidence type="ECO:0008006" key="3">
    <source>
        <dbReference type="Google" id="ProtNLM"/>
    </source>
</evidence>
<proteinExistence type="predicted"/>
<dbReference type="Pfam" id="PF14105">
    <property type="entry name" value="DUF4278"/>
    <property type="match status" value="1"/>
</dbReference>
<organism evidence="1 2">
    <name type="scientific">Oscillatoria acuminata PCC 6304</name>
    <dbReference type="NCBI Taxonomy" id="56110"/>
    <lineage>
        <taxon>Bacteria</taxon>
        <taxon>Bacillati</taxon>
        <taxon>Cyanobacteriota</taxon>
        <taxon>Cyanophyceae</taxon>
        <taxon>Oscillatoriophycideae</taxon>
        <taxon>Oscillatoriales</taxon>
        <taxon>Oscillatoriaceae</taxon>
        <taxon>Oscillatoria</taxon>
    </lineage>
</organism>
<evidence type="ECO:0000313" key="2">
    <source>
        <dbReference type="Proteomes" id="UP000010367"/>
    </source>
</evidence>
<dbReference type="EMBL" id="CP003607">
    <property type="protein sequence ID" value="AFY85233.1"/>
    <property type="molecule type" value="Genomic_DNA"/>
</dbReference>
<keyword evidence="2" id="KW-1185">Reference proteome</keyword>
<name>K9TS42_9CYAN</name>
<accession>K9TS42</accession>
<dbReference type="InterPro" id="IPR025458">
    <property type="entry name" value="DUF4278"/>
</dbReference>